<evidence type="ECO:0000256" key="1">
    <source>
        <dbReference type="ARBA" id="ARBA00005558"/>
    </source>
</evidence>
<dbReference type="EMBL" id="FTOH01000008">
    <property type="protein sequence ID" value="SIT05361.1"/>
    <property type="molecule type" value="Genomic_DNA"/>
</dbReference>
<dbReference type="AlphaFoldDB" id="A0A1N7P446"/>
<dbReference type="RefSeq" id="WP_076516917.1">
    <property type="nucleotide sequence ID" value="NZ_CAJWBH010000011.1"/>
</dbReference>
<evidence type="ECO:0000259" key="3">
    <source>
        <dbReference type="Pfam" id="PF22178"/>
    </source>
</evidence>
<keyword evidence="5" id="KW-1185">Reference proteome</keyword>
<dbReference type="NCBIfam" id="TIGR03361">
    <property type="entry name" value="VI_Rhs_Vgr"/>
    <property type="match status" value="1"/>
</dbReference>
<feature type="domain" description="Gp5/Type VI secretion system Vgr C-terminal trimerisation" evidence="3">
    <location>
        <begin position="470"/>
        <end position="570"/>
    </location>
</feature>
<comment type="similarity">
    <text evidence="1">Belongs to the VgrG protein family.</text>
</comment>
<name>A0A1N7P446_9GAMM</name>
<evidence type="ECO:0000313" key="4">
    <source>
        <dbReference type="EMBL" id="SIT05361.1"/>
    </source>
</evidence>
<evidence type="ECO:0000259" key="2">
    <source>
        <dbReference type="Pfam" id="PF04717"/>
    </source>
</evidence>
<dbReference type="Pfam" id="PF22178">
    <property type="entry name" value="Gp5_trimer_C"/>
    <property type="match status" value="1"/>
</dbReference>
<dbReference type="InterPro" id="IPR054030">
    <property type="entry name" value="Gp5_Vgr_C"/>
</dbReference>
<dbReference type="InterPro" id="IPR006531">
    <property type="entry name" value="Gp5/Vgr_OB"/>
</dbReference>
<evidence type="ECO:0000313" key="5">
    <source>
        <dbReference type="Proteomes" id="UP000185639"/>
    </source>
</evidence>
<dbReference type="Gene3D" id="3.55.50.10">
    <property type="entry name" value="Baseplate protein-like domains"/>
    <property type="match status" value="1"/>
</dbReference>
<dbReference type="Gene3D" id="2.40.50.230">
    <property type="entry name" value="Gp5 N-terminal domain"/>
    <property type="match status" value="1"/>
</dbReference>
<dbReference type="Gene3D" id="2.30.110.50">
    <property type="match status" value="1"/>
</dbReference>
<feature type="domain" description="Gp5/Type VI secretion system Vgr protein OB-fold" evidence="2">
    <location>
        <begin position="395"/>
        <end position="456"/>
    </location>
</feature>
<reference evidence="5" key="1">
    <citation type="submission" date="2017-01" db="EMBL/GenBank/DDBJ databases">
        <authorList>
            <person name="Varghese N."/>
            <person name="Submissions S."/>
        </authorList>
    </citation>
    <scope>NUCLEOTIDE SEQUENCE [LARGE SCALE GENOMIC DNA]</scope>
    <source>
        <strain evidence="5">DSM 24913</strain>
    </source>
</reference>
<proteinExistence type="inferred from homology"/>
<dbReference type="Pfam" id="PF04717">
    <property type="entry name" value="Phage_base_V"/>
    <property type="match status" value="1"/>
</dbReference>
<dbReference type="Proteomes" id="UP000185639">
    <property type="component" value="Unassembled WGS sequence"/>
</dbReference>
<dbReference type="InterPro" id="IPR037026">
    <property type="entry name" value="Vgr_OB-fold_dom_sf"/>
</dbReference>
<dbReference type="Pfam" id="PF05954">
    <property type="entry name" value="Phage_GPD"/>
    <property type="match status" value="1"/>
</dbReference>
<accession>A0A1N7P446</accession>
<dbReference type="Gene3D" id="4.10.220.110">
    <property type="match status" value="1"/>
</dbReference>
<gene>
    <name evidence="4" type="ORF">SAMN05421686_108131</name>
</gene>
<sequence length="636" mass="70276">MTALSQNNRLIQITTPLGKDAMIVSELTGDEYISDLFHFHLDLYSDNHEIAQKDLLGKDVTISLQSEKTKESRYIHGYINHLAMLDVNDEGLRRYRAEVVPGLWFTTLGAKNRIFQKKTADKIIEEVLKEYSKLVSFKLNTKGKFAEREYCVQFEETDFAFVSRLLAEEGISYYFTHKDGEHELIFVDDAQDFVDSGAAKAEYDGGGVQPDIPSVHSWQRTFNYHTNAFEFRDYSENTTSKDHKQTVKTKSDLNKISGLTTQGYGAFHLEPEGDSEHTLIDAKSKSFAENSMEAVEAGFDVAQGTSNIIALSAGARFELEHPISSETGKYLVTHLSIIARDGNGESTQNSNRFSCVPSDTLVRPQHDAYRRQVHAPQVATVCEVKATGSDSSKDTFTQVKVTFPWNSAQNSCWVRVVQQFAGKGWGANFVPRVDQEVVISYINGDPDRPLVTGAVYNGTNAGPNYTSTQSGWKTMVKDSEFNELRFDDKKGSEEIYMEAGKDHNWIIHNDQTGTVENDQTVTVKNDQKLTVEQNRTATVSKGNDSLTVSKGNQTTKVDSGNHSLKVSKGTSTIDAMGAIKITSKTSIELKVGANSIKIDQSGVQIKGTMLKAKASAIGEVSAGGILTVKGALTKIN</sequence>
<dbReference type="SUPFAM" id="SSF69349">
    <property type="entry name" value="Phage fibre proteins"/>
    <property type="match status" value="1"/>
</dbReference>
<dbReference type="SUPFAM" id="SSF69279">
    <property type="entry name" value="Phage tail proteins"/>
    <property type="match status" value="2"/>
</dbReference>
<protein>
    <submittedName>
        <fullName evidence="4">Type VI secretion system secreted protein VgrG</fullName>
    </submittedName>
</protein>
<dbReference type="NCBIfam" id="TIGR01646">
    <property type="entry name" value="vgr_GE"/>
    <property type="match status" value="1"/>
</dbReference>
<dbReference type="STRING" id="484498.SAMN05421686_108131"/>
<organism evidence="4 5">
    <name type="scientific">Thalassolituus maritimus</name>
    <dbReference type="NCBI Taxonomy" id="484498"/>
    <lineage>
        <taxon>Bacteria</taxon>
        <taxon>Pseudomonadati</taxon>
        <taxon>Pseudomonadota</taxon>
        <taxon>Gammaproteobacteria</taxon>
        <taxon>Oceanospirillales</taxon>
        <taxon>Oceanospirillaceae</taxon>
        <taxon>Thalassolituus</taxon>
    </lineage>
</organism>
<dbReference type="InterPro" id="IPR006533">
    <property type="entry name" value="T6SS_Vgr_RhsGE"/>
</dbReference>
<dbReference type="InterPro" id="IPR017847">
    <property type="entry name" value="T6SS_RhsGE_Vgr_subset"/>
</dbReference>
<dbReference type="OrthoDB" id="9762420at2"/>
<dbReference type="SUPFAM" id="SSF69255">
    <property type="entry name" value="gp5 N-terminal domain-like"/>
    <property type="match status" value="1"/>
</dbReference>